<organism evidence="5 6">
    <name type="scientific">Helicobacter apodemus</name>
    <dbReference type="NCBI Taxonomy" id="135569"/>
    <lineage>
        <taxon>Bacteria</taxon>
        <taxon>Pseudomonadati</taxon>
        <taxon>Campylobacterota</taxon>
        <taxon>Epsilonproteobacteria</taxon>
        <taxon>Campylobacterales</taxon>
        <taxon>Helicobacteraceae</taxon>
        <taxon>Helicobacter</taxon>
    </lineage>
</organism>
<dbReference type="OrthoDB" id="9782091at2"/>
<evidence type="ECO:0000313" key="6">
    <source>
        <dbReference type="Proteomes" id="UP000244890"/>
    </source>
</evidence>
<dbReference type="CDD" id="cd03358">
    <property type="entry name" value="LbH_WxcM_N_like"/>
    <property type="match status" value="1"/>
</dbReference>
<name>A0A2U8FCG5_9HELI</name>
<dbReference type="Pfam" id="PF00132">
    <property type="entry name" value="Hexapep"/>
    <property type="match status" value="2"/>
</dbReference>
<evidence type="ECO:0000256" key="2">
    <source>
        <dbReference type="ARBA" id="ARBA00022679"/>
    </source>
</evidence>
<dbReference type="PROSITE" id="PS00101">
    <property type="entry name" value="HEXAPEP_TRANSFERASES"/>
    <property type="match status" value="1"/>
</dbReference>
<keyword evidence="3" id="KW-0677">Repeat</keyword>
<sequence>MDTTSFIHQSSIVDEGVSLGSGCKIWHFTHILSGSIIGNHCSFGQNCVVGPNIKMGNNCKVQNNVSIYEGVECEDDVFLGPSMVFTNVINPRAFINRREEFKKTLLKRGCSIGANVTIVCGVSIGRYAFIGAGSVVIKDVPDFALVVGNPARQIGWVDKAGLRLEFDKNGIARDSFDNTQYKLNHSTLEVIYAD</sequence>
<dbReference type="KEGG" id="had:CDV25_01310"/>
<proteinExistence type="inferred from homology"/>
<dbReference type="AlphaFoldDB" id="A0A2U8FCG5"/>
<dbReference type="GO" id="GO:0016746">
    <property type="term" value="F:acyltransferase activity"/>
    <property type="evidence" value="ECO:0007669"/>
    <property type="project" value="UniProtKB-KW"/>
</dbReference>
<dbReference type="InterPro" id="IPR050179">
    <property type="entry name" value="Trans_hexapeptide_repeat"/>
</dbReference>
<comment type="similarity">
    <text evidence="1">Belongs to the transferase hexapeptide repeat family.</text>
</comment>
<dbReference type="Proteomes" id="UP000244890">
    <property type="component" value="Chromosome"/>
</dbReference>
<keyword evidence="2 5" id="KW-0808">Transferase</keyword>
<reference evidence="5 6" key="1">
    <citation type="submission" date="2017-06" db="EMBL/GenBank/DDBJ databases">
        <title>Complete genome of Helicobacter apodemus.</title>
        <authorList>
            <person name="Cho S."/>
        </authorList>
    </citation>
    <scope>NUCLEOTIDE SEQUENCE [LARGE SCALE GENOMIC DNA]</scope>
    <source>
        <strain evidence="6">SNUVETPUB-15-01</strain>
    </source>
</reference>
<dbReference type="EMBL" id="CP021886">
    <property type="protein sequence ID" value="AWI33547.1"/>
    <property type="molecule type" value="Genomic_DNA"/>
</dbReference>
<evidence type="ECO:0000313" key="5">
    <source>
        <dbReference type="EMBL" id="AWI33547.1"/>
    </source>
</evidence>
<dbReference type="SUPFAM" id="SSF51161">
    <property type="entry name" value="Trimeric LpxA-like enzymes"/>
    <property type="match status" value="1"/>
</dbReference>
<dbReference type="Gene3D" id="2.160.10.10">
    <property type="entry name" value="Hexapeptide repeat proteins"/>
    <property type="match status" value="1"/>
</dbReference>
<dbReference type="InterPro" id="IPR001451">
    <property type="entry name" value="Hexapep"/>
</dbReference>
<keyword evidence="4" id="KW-0012">Acyltransferase</keyword>
<evidence type="ECO:0000256" key="3">
    <source>
        <dbReference type="ARBA" id="ARBA00022737"/>
    </source>
</evidence>
<dbReference type="InterPro" id="IPR018357">
    <property type="entry name" value="Hexapep_transf_CS"/>
</dbReference>
<dbReference type="RefSeq" id="WP_108910443.1">
    <property type="nucleotide sequence ID" value="NZ_CP021886.1"/>
</dbReference>
<accession>A0A2U8FCG5</accession>
<protein>
    <submittedName>
        <fullName evidence="5">N-acetyltransferase</fullName>
    </submittedName>
</protein>
<dbReference type="PANTHER" id="PTHR43300:SF4">
    <property type="entry name" value="ACYL-[ACYL-CARRIER-PROTEIN]--UDP-N-ACETYLGLUCOSAMINE O-ACYLTRANSFERASE"/>
    <property type="match status" value="1"/>
</dbReference>
<dbReference type="InterPro" id="IPR011004">
    <property type="entry name" value="Trimer_LpxA-like_sf"/>
</dbReference>
<evidence type="ECO:0000256" key="4">
    <source>
        <dbReference type="ARBA" id="ARBA00023315"/>
    </source>
</evidence>
<evidence type="ECO:0000256" key="1">
    <source>
        <dbReference type="ARBA" id="ARBA00007274"/>
    </source>
</evidence>
<gene>
    <name evidence="5" type="ORF">CDV25_01310</name>
</gene>
<dbReference type="PANTHER" id="PTHR43300">
    <property type="entry name" value="ACETYLTRANSFERASE"/>
    <property type="match status" value="1"/>
</dbReference>